<feature type="signal peptide" evidence="2">
    <location>
        <begin position="1"/>
        <end position="22"/>
    </location>
</feature>
<feature type="region of interest" description="Disordered" evidence="1">
    <location>
        <begin position="30"/>
        <end position="89"/>
    </location>
</feature>
<dbReference type="InParanoid" id="A0A0D0BS57"/>
<feature type="compositionally biased region" description="Basic and acidic residues" evidence="1">
    <location>
        <begin position="49"/>
        <end position="66"/>
    </location>
</feature>
<proteinExistence type="predicted"/>
<feature type="chain" id="PRO_5002208270" description="Secreted protein" evidence="2">
    <location>
        <begin position="23"/>
        <end position="89"/>
    </location>
</feature>
<dbReference type="HOGENOM" id="CLU_2456279_0_0_1"/>
<evidence type="ECO:0000256" key="1">
    <source>
        <dbReference type="SAM" id="MobiDB-lite"/>
    </source>
</evidence>
<reference evidence="3 4" key="1">
    <citation type="submission" date="2014-04" db="EMBL/GenBank/DDBJ databases">
        <authorList>
            <consortium name="DOE Joint Genome Institute"/>
            <person name="Kuo A."/>
            <person name="Ruytinx J."/>
            <person name="Rineau F."/>
            <person name="Colpaert J."/>
            <person name="Kohler A."/>
            <person name="Nagy L.G."/>
            <person name="Floudas D."/>
            <person name="Copeland A."/>
            <person name="Barry K.W."/>
            <person name="Cichocki N."/>
            <person name="Veneault-Fourrey C."/>
            <person name="LaButti K."/>
            <person name="Lindquist E.A."/>
            <person name="Lipzen A."/>
            <person name="Lundell T."/>
            <person name="Morin E."/>
            <person name="Murat C."/>
            <person name="Sun H."/>
            <person name="Tunlid A."/>
            <person name="Henrissat B."/>
            <person name="Grigoriev I.V."/>
            <person name="Hibbett D.S."/>
            <person name="Martin F."/>
            <person name="Nordberg H.P."/>
            <person name="Cantor M.N."/>
            <person name="Hua S.X."/>
        </authorList>
    </citation>
    <scope>NUCLEOTIDE SEQUENCE [LARGE SCALE GENOMIC DNA]</scope>
    <source>
        <strain evidence="3 4">UH-Slu-Lm8-n1</strain>
    </source>
</reference>
<organism evidence="3 4">
    <name type="scientific">Suillus luteus UH-Slu-Lm8-n1</name>
    <dbReference type="NCBI Taxonomy" id="930992"/>
    <lineage>
        <taxon>Eukaryota</taxon>
        <taxon>Fungi</taxon>
        <taxon>Dikarya</taxon>
        <taxon>Basidiomycota</taxon>
        <taxon>Agaricomycotina</taxon>
        <taxon>Agaricomycetes</taxon>
        <taxon>Agaricomycetidae</taxon>
        <taxon>Boletales</taxon>
        <taxon>Suillineae</taxon>
        <taxon>Suillaceae</taxon>
        <taxon>Suillus</taxon>
    </lineage>
</organism>
<feature type="compositionally biased region" description="Basic and acidic residues" evidence="1">
    <location>
        <begin position="73"/>
        <end position="89"/>
    </location>
</feature>
<dbReference type="EMBL" id="KN835138">
    <property type="protein sequence ID" value="KIK48482.1"/>
    <property type="molecule type" value="Genomic_DNA"/>
</dbReference>
<dbReference type="Proteomes" id="UP000054485">
    <property type="component" value="Unassembled WGS sequence"/>
</dbReference>
<protein>
    <recommendedName>
        <fullName evidence="5">Secreted protein</fullName>
    </recommendedName>
</protein>
<evidence type="ECO:0000313" key="4">
    <source>
        <dbReference type="Proteomes" id="UP000054485"/>
    </source>
</evidence>
<dbReference type="AlphaFoldDB" id="A0A0D0BS57"/>
<keyword evidence="4" id="KW-1185">Reference proteome</keyword>
<feature type="compositionally biased region" description="Basic and acidic residues" evidence="1">
    <location>
        <begin position="33"/>
        <end position="42"/>
    </location>
</feature>
<evidence type="ECO:0000313" key="3">
    <source>
        <dbReference type="EMBL" id="KIK48482.1"/>
    </source>
</evidence>
<dbReference type="OrthoDB" id="2645074at2759"/>
<keyword evidence="2" id="KW-0732">Signal</keyword>
<gene>
    <name evidence="3" type="ORF">CY34DRAFT_673308</name>
</gene>
<sequence length="89" mass="9687">MRVSTVVLVSVAMMLSVIGAIASPIAEASVENVQREVPREPGRGGYNRGVREPGRGGYNRETREPGRGGYNRGAREPERGGYNREANEE</sequence>
<name>A0A0D0BS57_9AGAM</name>
<reference evidence="4" key="2">
    <citation type="submission" date="2015-01" db="EMBL/GenBank/DDBJ databases">
        <title>Evolutionary Origins and Diversification of the Mycorrhizal Mutualists.</title>
        <authorList>
            <consortium name="DOE Joint Genome Institute"/>
            <consortium name="Mycorrhizal Genomics Consortium"/>
            <person name="Kohler A."/>
            <person name="Kuo A."/>
            <person name="Nagy L.G."/>
            <person name="Floudas D."/>
            <person name="Copeland A."/>
            <person name="Barry K.W."/>
            <person name="Cichocki N."/>
            <person name="Veneault-Fourrey C."/>
            <person name="LaButti K."/>
            <person name="Lindquist E.A."/>
            <person name="Lipzen A."/>
            <person name="Lundell T."/>
            <person name="Morin E."/>
            <person name="Murat C."/>
            <person name="Riley R."/>
            <person name="Ohm R."/>
            <person name="Sun H."/>
            <person name="Tunlid A."/>
            <person name="Henrissat B."/>
            <person name="Grigoriev I.V."/>
            <person name="Hibbett D.S."/>
            <person name="Martin F."/>
        </authorList>
    </citation>
    <scope>NUCLEOTIDE SEQUENCE [LARGE SCALE GENOMIC DNA]</scope>
    <source>
        <strain evidence="4">UH-Slu-Lm8-n1</strain>
    </source>
</reference>
<accession>A0A0D0BS57</accession>
<evidence type="ECO:0000256" key="2">
    <source>
        <dbReference type="SAM" id="SignalP"/>
    </source>
</evidence>
<evidence type="ECO:0008006" key="5">
    <source>
        <dbReference type="Google" id="ProtNLM"/>
    </source>
</evidence>